<feature type="region of interest" description="Disordered" evidence="1">
    <location>
        <begin position="1"/>
        <end position="106"/>
    </location>
</feature>
<organism evidence="2 3">
    <name type="scientific">Pleurodeles waltl</name>
    <name type="common">Iberian ribbed newt</name>
    <dbReference type="NCBI Taxonomy" id="8319"/>
    <lineage>
        <taxon>Eukaryota</taxon>
        <taxon>Metazoa</taxon>
        <taxon>Chordata</taxon>
        <taxon>Craniata</taxon>
        <taxon>Vertebrata</taxon>
        <taxon>Euteleostomi</taxon>
        <taxon>Amphibia</taxon>
        <taxon>Batrachia</taxon>
        <taxon>Caudata</taxon>
        <taxon>Salamandroidea</taxon>
        <taxon>Salamandridae</taxon>
        <taxon>Pleurodelinae</taxon>
        <taxon>Pleurodeles</taxon>
    </lineage>
</organism>
<reference evidence="2" key="1">
    <citation type="journal article" date="2022" name="bioRxiv">
        <title>Sequencing and chromosome-scale assembly of the giantPleurodeles waltlgenome.</title>
        <authorList>
            <person name="Brown T."/>
            <person name="Elewa A."/>
            <person name="Iarovenko S."/>
            <person name="Subramanian E."/>
            <person name="Araus A.J."/>
            <person name="Petzold A."/>
            <person name="Susuki M."/>
            <person name="Suzuki K.-i.T."/>
            <person name="Hayashi T."/>
            <person name="Toyoda A."/>
            <person name="Oliveira C."/>
            <person name="Osipova E."/>
            <person name="Leigh N.D."/>
            <person name="Simon A."/>
            <person name="Yun M.H."/>
        </authorList>
    </citation>
    <scope>NUCLEOTIDE SEQUENCE</scope>
    <source>
        <strain evidence="2">20211129_DDA</strain>
        <tissue evidence="2">Liver</tissue>
    </source>
</reference>
<evidence type="ECO:0000313" key="2">
    <source>
        <dbReference type="EMBL" id="KAJ1191441.1"/>
    </source>
</evidence>
<sequence>MKANTPGTGSRRGLNQLGGGGYASQTAPQYRRESPPPLQGAHHNWSRIRPSGPPGPETATGPVRSSRWAEQKKKGVEGCPLPTGTDYRRSGLHHRGVPPSPRERQTVLRRSCSRLMADKHGCRHVGVRKIAWGSATQLSASTTLTSHGTPPSTRPL</sequence>
<dbReference type="EMBL" id="JANPWB010000004">
    <property type="protein sequence ID" value="KAJ1191441.1"/>
    <property type="molecule type" value="Genomic_DNA"/>
</dbReference>
<proteinExistence type="predicted"/>
<feature type="compositionally biased region" description="Basic and acidic residues" evidence="1">
    <location>
        <begin position="67"/>
        <end position="76"/>
    </location>
</feature>
<gene>
    <name evidence="2" type="ORF">NDU88_000757</name>
</gene>
<dbReference type="Proteomes" id="UP001066276">
    <property type="component" value="Chromosome 2_2"/>
</dbReference>
<dbReference type="AlphaFoldDB" id="A0AAV7USS6"/>
<protein>
    <submittedName>
        <fullName evidence="2">Uncharacterized protein</fullName>
    </submittedName>
</protein>
<accession>A0AAV7USS6</accession>
<comment type="caution">
    <text evidence="2">The sequence shown here is derived from an EMBL/GenBank/DDBJ whole genome shotgun (WGS) entry which is preliminary data.</text>
</comment>
<evidence type="ECO:0000256" key="1">
    <source>
        <dbReference type="SAM" id="MobiDB-lite"/>
    </source>
</evidence>
<keyword evidence="3" id="KW-1185">Reference proteome</keyword>
<evidence type="ECO:0000313" key="3">
    <source>
        <dbReference type="Proteomes" id="UP001066276"/>
    </source>
</evidence>
<name>A0AAV7USS6_PLEWA</name>